<reference evidence="3" key="1">
    <citation type="submission" date="2021-03" db="EMBL/GenBank/DDBJ databases">
        <title>Roseibium sp. CAU 1637 isolated from Incheon.</title>
        <authorList>
            <person name="Kim W."/>
        </authorList>
    </citation>
    <scope>NUCLEOTIDE SEQUENCE</scope>
    <source>
        <strain evidence="3">CAU 1637</strain>
    </source>
</reference>
<dbReference type="AlphaFoldDB" id="A0A939EPX6"/>
<keyword evidence="4" id="KW-1185">Reference proteome</keyword>
<protein>
    <submittedName>
        <fullName evidence="3">Phasin</fullName>
    </submittedName>
</protein>
<dbReference type="Proteomes" id="UP000664779">
    <property type="component" value="Unassembled WGS sequence"/>
</dbReference>
<dbReference type="EMBL" id="JAFLNF010000004">
    <property type="protein sequence ID" value="MBO0345796.1"/>
    <property type="molecule type" value="Genomic_DNA"/>
</dbReference>
<feature type="region of interest" description="Disordered" evidence="1">
    <location>
        <begin position="1"/>
        <end position="27"/>
    </location>
</feature>
<dbReference type="Pfam" id="PF09361">
    <property type="entry name" value="Phasin_2"/>
    <property type="match status" value="1"/>
</dbReference>
<accession>A0A939EPX6</accession>
<sequence length="172" mass="18542">MTDAATTAKTAPKGRTTKSTKTGAAAGNPFMDFEAFAMPSMEVPDSVREATEKGISQARDAYDKVKSAAEEATDMMEDSFETSRQGAVEFNHKAVDLAKTNTDATFSFWKDVVSAKSVAEVIELQSSFARQQFDALTSQAKDMQEFATKLSTELGAPVKSAVDKATKEFKVA</sequence>
<evidence type="ECO:0000256" key="1">
    <source>
        <dbReference type="SAM" id="MobiDB-lite"/>
    </source>
</evidence>
<comment type="caution">
    <text evidence="3">The sequence shown here is derived from an EMBL/GenBank/DDBJ whole genome shotgun (WGS) entry which is preliminary data.</text>
</comment>
<evidence type="ECO:0000313" key="3">
    <source>
        <dbReference type="EMBL" id="MBO0345796.1"/>
    </source>
</evidence>
<dbReference type="NCBIfam" id="TIGR01841">
    <property type="entry name" value="phasin"/>
    <property type="match status" value="1"/>
</dbReference>
<dbReference type="InterPro" id="IPR010127">
    <property type="entry name" value="Phasin_subfam-1"/>
</dbReference>
<evidence type="ECO:0000259" key="2">
    <source>
        <dbReference type="Pfam" id="PF09361"/>
    </source>
</evidence>
<name>A0A939EPX6_9HYPH</name>
<feature type="domain" description="Phasin" evidence="2">
    <location>
        <begin position="64"/>
        <end position="161"/>
    </location>
</feature>
<gene>
    <name evidence="3" type="ORF">J0X15_11245</name>
</gene>
<dbReference type="NCBIfam" id="TIGR01985">
    <property type="entry name" value="phasin_2"/>
    <property type="match status" value="1"/>
</dbReference>
<dbReference type="InterPro" id="IPR010234">
    <property type="entry name" value="Phasin_subfam-2"/>
</dbReference>
<dbReference type="InterPro" id="IPR018968">
    <property type="entry name" value="Phasin"/>
</dbReference>
<proteinExistence type="predicted"/>
<organism evidence="3 4">
    <name type="scientific">Roseibium limicola</name>
    <dbReference type="NCBI Taxonomy" id="2816037"/>
    <lineage>
        <taxon>Bacteria</taxon>
        <taxon>Pseudomonadati</taxon>
        <taxon>Pseudomonadota</taxon>
        <taxon>Alphaproteobacteria</taxon>
        <taxon>Hyphomicrobiales</taxon>
        <taxon>Stappiaceae</taxon>
        <taxon>Roseibium</taxon>
    </lineage>
</organism>
<evidence type="ECO:0000313" key="4">
    <source>
        <dbReference type="Proteomes" id="UP000664779"/>
    </source>
</evidence>
<dbReference type="RefSeq" id="WP_206940692.1">
    <property type="nucleotide sequence ID" value="NZ_JAFLNF010000004.1"/>
</dbReference>